<protein>
    <submittedName>
        <fullName evidence="1">Uncharacterized protein</fullName>
    </submittedName>
</protein>
<evidence type="ECO:0000313" key="1">
    <source>
        <dbReference type="EMBL" id="RNL38645.1"/>
    </source>
</evidence>
<organism evidence="1 2">
    <name type="scientific">Adlercreutzia equolifaciens subsp. celatus DSM 18785</name>
    <dbReference type="NCBI Taxonomy" id="1121021"/>
    <lineage>
        <taxon>Bacteria</taxon>
        <taxon>Bacillati</taxon>
        <taxon>Actinomycetota</taxon>
        <taxon>Coriobacteriia</taxon>
        <taxon>Eggerthellales</taxon>
        <taxon>Eggerthellaceae</taxon>
        <taxon>Adlercreutzia</taxon>
    </lineage>
</organism>
<evidence type="ECO:0000313" key="2">
    <source>
        <dbReference type="Proteomes" id="UP000278327"/>
    </source>
</evidence>
<proteinExistence type="predicted"/>
<sequence>MSTPDLPAFNFSFDPTLDTWAVSNEPAELDSSEIFLPNVEGRTEFLPPDPDRVPVIENSVRTDDPTYAARPAEERTRELLSQMRPHRATLLGILAACETPMATSAMKETVERISGRKFSVYTPSNFCTMLEVAGGLARVTDAGEPYTDEVRAPEMVEVDGRAFWRPTTPPPVYWQTTEAGATVLAEDDPAARIERLFAKEPEFLPVYKRILLMADTEEGTSMGLMSVAVDTDPAIAENRRFYVQHFVESLERAGAFVWADGAWRATDAGRAALAGALAEVIDDYEVPAVDDVTCANVPTLTDGVNW</sequence>
<dbReference type="RefSeq" id="WP_117283720.1">
    <property type="nucleotide sequence ID" value="NZ_JAMTCE010000004.1"/>
</dbReference>
<name>A0A3N0AUW2_9ACTN</name>
<reference evidence="1 2" key="1">
    <citation type="journal article" date="2019" name="Microbiol. Resour. Announc.">
        <title>Draft Genome Sequences of Type Strains of Gordonibacter faecihominis, Paraeggerthella hongkongensis, Parvibacter caecicola,Slackia equolifaciens, Slackia faecicanis, and Slackia isoflavoniconvertens.</title>
        <authorList>
            <person name="Danylec N."/>
            <person name="Stoll D.A."/>
            <person name="Dotsch A."/>
            <person name="Huch M."/>
        </authorList>
    </citation>
    <scope>NUCLEOTIDE SEQUENCE [LARGE SCALE GENOMIC DNA]</scope>
    <source>
        <strain evidence="1 2">DSM 18785</strain>
    </source>
</reference>
<dbReference type="EMBL" id="QICA01000005">
    <property type="protein sequence ID" value="RNL38645.1"/>
    <property type="molecule type" value="Genomic_DNA"/>
</dbReference>
<dbReference type="AlphaFoldDB" id="A0A3N0AUW2"/>
<comment type="caution">
    <text evidence="1">The sequence shown here is derived from an EMBL/GenBank/DDBJ whole genome shotgun (WGS) entry which is preliminary data.</text>
</comment>
<gene>
    <name evidence="1" type="ORF">DMP10_04110</name>
</gene>
<accession>A0A3N0AUW2</accession>
<dbReference type="Proteomes" id="UP000278327">
    <property type="component" value="Unassembled WGS sequence"/>
</dbReference>
<keyword evidence="2" id="KW-1185">Reference proteome</keyword>